<proteinExistence type="inferred from homology"/>
<dbReference type="EMBL" id="CP102774">
    <property type="protein sequence ID" value="UZF86793.1"/>
    <property type="molecule type" value="Genomic_DNA"/>
</dbReference>
<evidence type="ECO:0000256" key="3">
    <source>
        <dbReference type="ARBA" id="ARBA00023125"/>
    </source>
</evidence>
<dbReference type="PRINTS" id="PR00039">
    <property type="entry name" value="HTHLYSR"/>
</dbReference>
<accession>A0A9E7ZKF3</accession>
<comment type="similarity">
    <text evidence="1">Belongs to the LysR transcriptional regulatory family.</text>
</comment>
<keyword evidence="4" id="KW-0804">Transcription</keyword>
<dbReference type="InterPro" id="IPR000847">
    <property type="entry name" value="LysR_HTH_N"/>
</dbReference>
<evidence type="ECO:0000256" key="2">
    <source>
        <dbReference type="ARBA" id="ARBA00023015"/>
    </source>
</evidence>
<dbReference type="SUPFAM" id="SSF46785">
    <property type="entry name" value="Winged helix' DNA-binding domain"/>
    <property type="match status" value="1"/>
</dbReference>
<dbReference type="InterPro" id="IPR036388">
    <property type="entry name" value="WH-like_DNA-bd_sf"/>
</dbReference>
<gene>
    <name evidence="6" type="ORF">NWE54_24055</name>
</gene>
<dbReference type="Gene3D" id="3.40.190.10">
    <property type="entry name" value="Periplasmic binding protein-like II"/>
    <property type="match status" value="2"/>
</dbReference>
<dbReference type="InterPro" id="IPR005119">
    <property type="entry name" value="LysR_subst-bd"/>
</dbReference>
<dbReference type="GO" id="GO:0003700">
    <property type="term" value="F:DNA-binding transcription factor activity"/>
    <property type="evidence" value="ECO:0007669"/>
    <property type="project" value="InterPro"/>
</dbReference>
<sequence length="318" mass="34285">MSRLKILEAYLQVASLGSVTAAAKHLGVSQPSVSRMIQELERDLGQPLFERVGQRLVLTQKGMVLRDDVERALAGFVNLWERAREVIGEAEPPIRISAVSSLAFGLLTDAWNGADAPRLAIEVENPDRVQNAVISGDAQFGATSAPLLHRDLSLEWLGAAPCVLAVPETDPLAQIEGPIDLHALSGRDLVGMSLRRGFPARIRAALHAANVDVRVRIRTTSTMNVLSFIRAGAGIAIVEPLTLTGNPTPGIRIKPLATSIPYCFGVVTARGVTISDKARDLIAALRTSAERRLADFNLIPPEEHQALLASLTKQETRL</sequence>
<dbReference type="PANTHER" id="PTHR30427">
    <property type="entry name" value="TRANSCRIPTIONAL ACTIVATOR PROTEIN LYSR"/>
    <property type="match status" value="1"/>
</dbReference>
<dbReference type="PANTHER" id="PTHR30427:SF1">
    <property type="entry name" value="TRANSCRIPTIONAL ACTIVATOR PROTEIN LYSR"/>
    <property type="match status" value="1"/>
</dbReference>
<reference evidence="6" key="1">
    <citation type="submission" date="2022-08" db="EMBL/GenBank/DDBJ databases">
        <title>Complete Genome Sequences of 2 Bosea sp. soil isolates.</title>
        <authorList>
            <person name="Alvarez Arevalo M."/>
            <person name="Sterndorff E.B."/>
            <person name="Faurdal D."/>
            <person name="Joergensen T.S."/>
            <person name="Weber T."/>
        </authorList>
    </citation>
    <scope>NUCLEOTIDE SEQUENCE</scope>
    <source>
        <strain evidence="6">NBC_00436</strain>
    </source>
</reference>
<dbReference type="InterPro" id="IPR036390">
    <property type="entry name" value="WH_DNA-bd_sf"/>
</dbReference>
<keyword evidence="3" id="KW-0238">DNA-binding</keyword>
<keyword evidence="2" id="KW-0805">Transcription regulation</keyword>
<evidence type="ECO:0000256" key="4">
    <source>
        <dbReference type="ARBA" id="ARBA00023163"/>
    </source>
</evidence>
<dbReference type="AlphaFoldDB" id="A0A9E7ZKF3"/>
<feature type="domain" description="HTH lysR-type" evidence="5">
    <location>
        <begin position="1"/>
        <end position="59"/>
    </location>
</feature>
<dbReference type="Gene3D" id="1.10.10.10">
    <property type="entry name" value="Winged helix-like DNA-binding domain superfamily/Winged helix DNA-binding domain"/>
    <property type="match status" value="1"/>
</dbReference>
<dbReference type="SUPFAM" id="SSF53850">
    <property type="entry name" value="Periplasmic binding protein-like II"/>
    <property type="match status" value="1"/>
</dbReference>
<dbReference type="GO" id="GO:0010628">
    <property type="term" value="P:positive regulation of gene expression"/>
    <property type="evidence" value="ECO:0007669"/>
    <property type="project" value="TreeGrafter"/>
</dbReference>
<evidence type="ECO:0000256" key="1">
    <source>
        <dbReference type="ARBA" id="ARBA00009437"/>
    </source>
</evidence>
<dbReference type="Pfam" id="PF03466">
    <property type="entry name" value="LysR_substrate"/>
    <property type="match status" value="1"/>
</dbReference>
<dbReference type="Pfam" id="PF00126">
    <property type="entry name" value="HTH_1"/>
    <property type="match status" value="1"/>
</dbReference>
<dbReference type="FunFam" id="1.10.10.10:FF:000001">
    <property type="entry name" value="LysR family transcriptional regulator"/>
    <property type="match status" value="1"/>
</dbReference>
<dbReference type="GO" id="GO:0043565">
    <property type="term" value="F:sequence-specific DNA binding"/>
    <property type="evidence" value="ECO:0007669"/>
    <property type="project" value="TreeGrafter"/>
</dbReference>
<evidence type="ECO:0000259" key="5">
    <source>
        <dbReference type="PROSITE" id="PS50931"/>
    </source>
</evidence>
<dbReference type="PROSITE" id="PS50931">
    <property type="entry name" value="HTH_LYSR"/>
    <property type="match status" value="1"/>
</dbReference>
<name>A0A9E7ZKF3_9HYPH</name>
<protein>
    <submittedName>
        <fullName evidence="6">LysR family transcriptional regulator</fullName>
    </submittedName>
</protein>
<evidence type="ECO:0000313" key="6">
    <source>
        <dbReference type="EMBL" id="UZF86793.1"/>
    </source>
</evidence>
<organism evidence="6">
    <name type="scientific">Bosea sp. NBC_00436</name>
    <dbReference type="NCBI Taxonomy" id="2969620"/>
    <lineage>
        <taxon>Bacteria</taxon>
        <taxon>Pseudomonadati</taxon>
        <taxon>Pseudomonadota</taxon>
        <taxon>Alphaproteobacteria</taxon>
        <taxon>Hyphomicrobiales</taxon>
        <taxon>Boseaceae</taxon>
        <taxon>Bosea</taxon>
    </lineage>
</organism>